<protein>
    <submittedName>
        <fullName evidence="1">Uncharacterized protein</fullName>
    </submittedName>
</protein>
<keyword evidence="2" id="KW-1185">Reference proteome</keyword>
<evidence type="ECO:0000313" key="2">
    <source>
        <dbReference type="Proteomes" id="UP000724584"/>
    </source>
</evidence>
<dbReference type="EMBL" id="JAGIZQ010000007">
    <property type="protein sequence ID" value="KAH6617185.1"/>
    <property type="molecule type" value="Genomic_DNA"/>
</dbReference>
<organism evidence="1 2">
    <name type="scientific">Chaetomium tenue</name>
    <dbReference type="NCBI Taxonomy" id="1854479"/>
    <lineage>
        <taxon>Eukaryota</taxon>
        <taxon>Fungi</taxon>
        <taxon>Dikarya</taxon>
        <taxon>Ascomycota</taxon>
        <taxon>Pezizomycotina</taxon>
        <taxon>Sordariomycetes</taxon>
        <taxon>Sordariomycetidae</taxon>
        <taxon>Sordariales</taxon>
        <taxon>Chaetomiaceae</taxon>
        <taxon>Chaetomium</taxon>
    </lineage>
</organism>
<dbReference type="Proteomes" id="UP000724584">
    <property type="component" value="Unassembled WGS sequence"/>
</dbReference>
<reference evidence="1 2" key="1">
    <citation type="journal article" date="2021" name="Nat. Commun.">
        <title>Genetic determinants of endophytism in the Arabidopsis root mycobiome.</title>
        <authorList>
            <person name="Mesny F."/>
            <person name="Miyauchi S."/>
            <person name="Thiergart T."/>
            <person name="Pickel B."/>
            <person name="Atanasova L."/>
            <person name="Karlsson M."/>
            <person name="Huettel B."/>
            <person name="Barry K.W."/>
            <person name="Haridas S."/>
            <person name="Chen C."/>
            <person name="Bauer D."/>
            <person name="Andreopoulos W."/>
            <person name="Pangilinan J."/>
            <person name="LaButti K."/>
            <person name="Riley R."/>
            <person name="Lipzen A."/>
            <person name="Clum A."/>
            <person name="Drula E."/>
            <person name="Henrissat B."/>
            <person name="Kohler A."/>
            <person name="Grigoriev I.V."/>
            <person name="Martin F.M."/>
            <person name="Hacquard S."/>
        </authorList>
    </citation>
    <scope>NUCLEOTIDE SEQUENCE [LARGE SCALE GENOMIC DNA]</scope>
    <source>
        <strain evidence="1 2">MPI-SDFR-AT-0079</strain>
    </source>
</reference>
<proteinExistence type="predicted"/>
<evidence type="ECO:0000313" key="1">
    <source>
        <dbReference type="EMBL" id="KAH6617185.1"/>
    </source>
</evidence>
<gene>
    <name evidence="1" type="ORF">F5144DRAFT_585699</name>
</gene>
<sequence length="197" mass="21618">MASETAMSEQASTTATIDIAPGGDVVFIVGPTQRRLRVHSLLVKEASPVMKAMLGPNFREGHQLTKKYEETIDPVLLRDIALMLAEERNRLQMKVLTSVLDTCSYASVFFGDWAWADKVGKFKEDADGLGGRGSQGVKPTAKGNDFAFDQPARRFQNIAAWLAPKQHRTAGGLCLGCIRPGSEHKSHETAPKKWGMF</sequence>
<name>A0ACB7NV04_9PEZI</name>
<accession>A0ACB7NV04</accession>
<comment type="caution">
    <text evidence="1">The sequence shown here is derived from an EMBL/GenBank/DDBJ whole genome shotgun (WGS) entry which is preliminary data.</text>
</comment>